<feature type="compositionally biased region" description="Polar residues" evidence="1">
    <location>
        <begin position="124"/>
        <end position="133"/>
    </location>
</feature>
<name>A0A9I9E8P6_CUCME</name>
<evidence type="ECO:0000313" key="2">
    <source>
        <dbReference type="EnsemblPlants" id="MELO3C030211.2.1"/>
    </source>
</evidence>
<feature type="region of interest" description="Disordered" evidence="1">
    <location>
        <begin position="102"/>
        <end position="133"/>
    </location>
</feature>
<feature type="region of interest" description="Disordered" evidence="1">
    <location>
        <begin position="22"/>
        <end position="54"/>
    </location>
</feature>
<accession>A0A9I9E8P6</accession>
<dbReference type="Gramene" id="MELO3C030211.2.1">
    <property type="protein sequence ID" value="MELO3C030211.2.1"/>
    <property type="gene ID" value="MELO3C030211.2"/>
</dbReference>
<organism evidence="2">
    <name type="scientific">Cucumis melo</name>
    <name type="common">Muskmelon</name>
    <dbReference type="NCBI Taxonomy" id="3656"/>
    <lineage>
        <taxon>Eukaryota</taxon>
        <taxon>Viridiplantae</taxon>
        <taxon>Streptophyta</taxon>
        <taxon>Embryophyta</taxon>
        <taxon>Tracheophyta</taxon>
        <taxon>Spermatophyta</taxon>
        <taxon>Magnoliopsida</taxon>
        <taxon>eudicotyledons</taxon>
        <taxon>Gunneridae</taxon>
        <taxon>Pentapetalae</taxon>
        <taxon>rosids</taxon>
        <taxon>fabids</taxon>
        <taxon>Cucurbitales</taxon>
        <taxon>Cucurbitaceae</taxon>
        <taxon>Benincaseae</taxon>
        <taxon>Cucumis</taxon>
    </lineage>
</organism>
<proteinExistence type="predicted"/>
<evidence type="ECO:0000256" key="1">
    <source>
        <dbReference type="SAM" id="MobiDB-lite"/>
    </source>
</evidence>
<sequence length="133" mass="14941">MFGYRVVGWKTVEKKLHVPTEDQRQRKAVNADQYSSDSSADVKPPTPNSSLSILSWTRSHRRPILLRTRSRRCPILPRMPSCRRPTSLLILPSHIPAECSDCSADAKPSLPPTVDQPSVPPTPDQHNPSLRIQ</sequence>
<protein>
    <submittedName>
        <fullName evidence="2">Uncharacterized protein</fullName>
    </submittedName>
</protein>
<dbReference type="EnsemblPlants" id="MELO3C030211.2.1">
    <property type="protein sequence ID" value="MELO3C030211.2.1"/>
    <property type="gene ID" value="MELO3C030211.2"/>
</dbReference>
<dbReference type="AlphaFoldDB" id="A0A9I9E8P6"/>
<reference evidence="2" key="1">
    <citation type="submission" date="2023-03" db="UniProtKB">
        <authorList>
            <consortium name="EnsemblPlants"/>
        </authorList>
    </citation>
    <scope>IDENTIFICATION</scope>
</reference>